<keyword evidence="10" id="KW-1185">Reference proteome</keyword>
<dbReference type="PROSITE" id="PS50928">
    <property type="entry name" value="ABC_TM1"/>
    <property type="match status" value="1"/>
</dbReference>
<dbReference type="GO" id="GO:0055085">
    <property type="term" value="P:transmembrane transport"/>
    <property type="evidence" value="ECO:0007669"/>
    <property type="project" value="InterPro"/>
</dbReference>
<sequence length="272" mass="30234">MNRKIKKTFTYLILICISVIMVGPFLWLLLSSLLPNTNVYDFPYNVKLQSFSISNFTGVFEFVDFGSYIWNTVLISGASVFLNALIASMTAYPLAKLNFKGKDILFTIIISAMIIPSTAAMVVNYLTITKLGLSDSYLGVILPTSVTIFNIFNMRQAFLNIPDSIRESGRMDGASELRIFFSLIMPMVKPSIAVVVLFQFMASWNDFLWPMIVLNSTNKYPLSAALTMLNGQFAYNFGWVAAGTVLSILPTLFIFVLTQDMFVDGVSGANKG</sequence>
<comment type="similarity">
    <text evidence="7">Belongs to the binding-protein-dependent transport system permease family.</text>
</comment>
<gene>
    <name evidence="9" type="ORF">IO98_06620</name>
</gene>
<evidence type="ECO:0000259" key="8">
    <source>
        <dbReference type="PROSITE" id="PS50928"/>
    </source>
</evidence>
<dbReference type="PANTHER" id="PTHR43744:SF3">
    <property type="entry name" value="LACTOSE TRANSPORT SYSTEM PERMEASE PROTEIN LACG"/>
    <property type="match status" value="1"/>
</dbReference>
<feature type="transmembrane region" description="Helical" evidence="7">
    <location>
        <begin position="68"/>
        <end position="92"/>
    </location>
</feature>
<name>A0A084JQ05_9FIRM</name>
<evidence type="ECO:0000256" key="7">
    <source>
        <dbReference type="RuleBase" id="RU363032"/>
    </source>
</evidence>
<keyword evidence="5 7" id="KW-1133">Transmembrane helix</keyword>
<evidence type="ECO:0000256" key="5">
    <source>
        <dbReference type="ARBA" id="ARBA00022989"/>
    </source>
</evidence>
<keyword evidence="3" id="KW-1003">Cell membrane</keyword>
<feature type="transmembrane region" description="Helical" evidence="7">
    <location>
        <begin position="12"/>
        <end position="34"/>
    </location>
</feature>
<dbReference type="STRING" id="29354.IO98_06620"/>
<organism evidence="9 10">
    <name type="scientific">Lacrimispora celerecrescens</name>
    <dbReference type="NCBI Taxonomy" id="29354"/>
    <lineage>
        <taxon>Bacteria</taxon>
        <taxon>Bacillati</taxon>
        <taxon>Bacillota</taxon>
        <taxon>Clostridia</taxon>
        <taxon>Lachnospirales</taxon>
        <taxon>Lachnospiraceae</taxon>
        <taxon>Lacrimispora</taxon>
    </lineage>
</organism>
<dbReference type="PANTHER" id="PTHR43744">
    <property type="entry name" value="ABC TRANSPORTER PERMEASE PROTEIN MG189-RELATED-RELATED"/>
    <property type="match status" value="1"/>
</dbReference>
<dbReference type="InterPro" id="IPR035906">
    <property type="entry name" value="MetI-like_sf"/>
</dbReference>
<dbReference type="AlphaFoldDB" id="A0A084JQ05"/>
<reference evidence="9 10" key="1">
    <citation type="submission" date="2014-07" db="EMBL/GenBank/DDBJ databases">
        <title>Draft genome of Clostridium celerecrescens 152B isolated from sediments associated with methane hydrate from Krishna Godavari basin.</title>
        <authorList>
            <person name="Honkalas V.S."/>
            <person name="Dabir A.P."/>
            <person name="Arora P."/>
            <person name="Dhakephalkar P.K."/>
        </authorList>
    </citation>
    <scope>NUCLEOTIDE SEQUENCE [LARGE SCALE GENOMIC DNA]</scope>
    <source>
        <strain evidence="9 10">152B</strain>
    </source>
</reference>
<feature type="transmembrane region" description="Helical" evidence="7">
    <location>
        <begin position="104"/>
        <end position="125"/>
    </location>
</feature>
<dbReference type="CDD" id="cd06261">
    <property type="entry name" value="TM_PBP2"/>
    <property type="match status" value="1"/>
</dbReference>
<evidence type="ECO:0000256" key="2">
    <source>
        <dbReference type="ARBA" id="ARBA00022448"/>
    </source>
</evidence>
<evidence type="ECO:0000313" key="10">
    <source>
        <dbReference type="Proteomes" id="UP000028525"/>
    </source>
</evidence>
<feature type="domain" description="ABC transmembrane type-1" evidence="8">
    <location>
        <begin position="69"/>
        <end position="258"/>
    </location>
</feature>
<evidence type="ECO:0000256" key="3">
    <source>
        <dbReference type="ARBA" id="ARBA00022475"/>
    </source>
</evidence>
<feature type="transmembrane region" description="Helical" evidence="7">
    <location>
        <begin position="179"/>
        <end position="201"/>
    </location>
</feature>
<feature type="transmembrane region" description="Helical" evidence="7">
    <location>
        <begin position="237"/>
        <end position="257"/>
    </location>
</feature>
<evidence type="ECO:0000256" key="4">
    <source>
        <dbReference type="ARBA" id="ARBA00022692"/>
    </source>
</evidence>
<keyword evidence="6 7" id="KW-0472">Membrane</keyword>
<dbReference type="Proteomes" id="UP000028525">
    <property type="component" value="Unassembled WGS sequence"/>
</dbReference>
<evidence type="ECO:0000313" key="9">
    <source>
        <dbReference type="EMBL" id="KEZ91039.1"/>
    </source>
</evidence>
<dbReference type="GO" id="GO:0005886">
    <property type="term" value="C:plasma membrane"/>
    <property type="evidence" value="ECO:0007669"/>
    <property type="project" value="UniProtKB-SubCell"/>
</dbReference>
<comment type="subcellular location">
    <subcellularLocation>
        <location evidence="1 7">Cell membrane</location>
        <topology evidence="1 7">Multi-pass membrane protein</topology>
    </subcellularLocation>
</comment>
<dbReference type="SUPFAM" id="SSF161098">
    <property type="entry name" value="MetI-like"/>
    <property type="match status" value="1"/>
</dbReference>
<evidence type="ECO:0000256" key="1">
    <source>
        <dbReference type="ARBA" id="ARBA00004651"/>
    </source>
</evidence>
<keyword evidence="2 7" id="KW-0813">Transport</keyword>
<keyword evidence="4 7" id="KW-0812">Transmembrane</keyword>
<protein>
    <submittedName>
        <fullName evidence="9">Sugar ABC transporter permease</fullName>
    </submittedName>
</protein>
<dbReference type="Gene3D" id="1.10.3720.10">
    <property type="entry name" value="MetI-like"/>
    <property type="match status" value="1"/>
</dbReference>
<dbReference type="EMBL" id="JPME01000008">
    <property type="protein sequence ID" value="KEZ91039.1"/>
    <property type="molecule type" value="Genomic_DNA"/>
</dbReference>
<feature type="transmembrane region" description="Helical" evidence="7">
    <location>
        <begin position="137"/>
        <end position="158"/>
    </location>
</feature>
<dbReference type="InterPro" id="IPR000515">
    <property type="entry name" value="MetI-like"/>
</dbReference>
<proteinExistence type="inferred from homology"/>
<dbReference type="Pfam" id="PF00528">
    <property type="entry name" value="BPD_transp_1"/>
    <property type="match status" value="1"/>
</dbReference>
<comment type="caution">
    <text evidence="9">The sequence shown here is derived from an EMBL/GenBank/DDBJ whole genome shotgun (WGS) entry which is preliminary data.</text>
</comment>
<evidence type="ECO:0000256" key="6">
    <source>
        <dbReference type="ARBA" id="ARBA00023136"/>
    </source>
</evidence>
<accession>A0A084JQ05</accession>